<dbReference type="EC" id="3.6.4.12" evidence="1"/>
<evidence type="ECO:0000313" key="2">
    <source>
        <dbReference type="Proteomes" id="UP000244623"/>
    </source>
</evidence>
<keyword evidence="1" id="KW-0547">Nucleotide-binding</keyword>
<dbReference type="Proteomes" id="UP000244623">
    <property type="component" value="Chromosome"/>
</dbReference>
<keyword evidence="1" id="KW-0067">ATP-binding</keyword>
<gene>
    <name evidence="1" type="ORF">BS411_012280</name>
</gene>
<keyword evidence="1" id="KW-0378">Hydrolase</keyword>
<accession>A0ACD5INA7</accession>
<protein>
    <submittedName>
        <fullName evidence="1">ATP-dependent DNA helicase</fullName>
        <ecNumber evidence="1">3.6.4.12</ecNumber>
    </submittedName>
</protein>
<reference evidence="1" key="1">
    <citation type="submission" date="2025-05" db="EMBL/GenBank/DDBJ databases">
        <title>FDA Reference Genome datasets for Cronobacter.</title>
        <authorList>
            <person name="Gopinath G.R."/>
        </authorList>
    </citation>
    <scope>NUCLEOTIDE SEQUENCE</scope>
    <source>
        <strain evidence="1">MOD1-Sh41s</strain>
    </source>
</reference>
<organism evidence="1 2">
    <name type="scientific">Cronobacter turicensis</name>
    <dbReference type="NCBI Taxonomy" id="413502"/>
    <lineage>
        <taxon>Bacteria</taxon>
        <taxon>Pseudomonadati</taxon>
        <taxon>Pseudomonadota</taxon>
        <taxon>Gammaproteobacteria</taxon>
        <taxon>Enterobacterales</taxon>
        <taxon>Enterobacteriaceae</taxon>
        <taxon>Cronobacter</taxon>
    </lineage>
</organism>
<evidence type="ECO:0000313" key="1">
    <source>
        <dbReference type="EMBL" id="XSF52756.1"/>
    </source>
</evidence>
<dbReference type="EMBL" id="CP187984">
    <property type="protein sequence ID" value="XSF52756.1"/>
    <property type="molecule type" value="Genomic_DNA"/>
</dbReference>
<name>A0ACD5INA7_9ENTR</name>
<sequence>MTDDFAADGQLATAIPGFKPREPQRQMAQAVSAAIEAARPLVVEAGTGTGKTYAYLAPALRAGKKVIVSTGSKALQDQLYSRDLPTVAKALEYKGRLALLKGRSNYLCLERLEQQALAGGDLPVQTLSDVIHLRGWANETVDGDISTCGRVAEDAPVWPLVTSTNDNCLGSDCPLYKDCFVVKARKKAMEADVVVVNHHLFLADMVVKESGFAELIPEAEVIIFDEAHQLPDIASQYFGQSLSSRQLLDLARDIIIAYRTEVKDTQQLQKCADRLAQSTQDFRLQLGDPGFRGNLRELLADASISRALLLLDDALELCYDVAKLSLGRSALLDAAFERATLYRARLKRLKEINQPGYSYWYECNSRHFTLALTPLTVADKFQDVIAEKGGSWIFTSATLSVNDELHHFTERLGIHDAQTLLLPSPFDYARQALLCVPRGLPQTNQPQAGKALARMLQPLIEANQGRCFMLCTSHAMMRELAEQFRATMTLPVLLQGETSKSQLLEQFISAGNALLVATSSFWEGVDVRGDALSLVIIDKLPFTSPDDPLLKARMEDCRLRGGDPFDEVQLPDAVITLKQGVGRLIRDVDDRGVLVICDNRLVMRPYGAVFLKSLPPTPRTRDIGEAARFLTDAARQ</sequence>
<keyword evidence="1" id="KW-0347">Helicase</keyword>
<proteinExistence type="predicted"/>